<dbReference type="KEGG" id="ccb:Clocel_4052"/>
<dbReference type="Gene3D" id="1.10.260.40">
    <property type="entry name" value="lambda repressor-like DNA-binding domains"/>
    <property type="match status" value="1"/>
</dbReference>
<dbReference type="SMART" id="SM00354">
    <property type="entry name" value="HTH_LACI"/>
    <property type="match status" value="1"/>
</dbReference>
<evidence type="ECO:0000256" key="1">
    <source>
        <dbReference type="ARBA" id="ARBA00023015"/>
    </source>
</evidence>
<dbReference type="SUPFAM" id="SSF53822">
    <property type="entry name" value="Periplasmic binding protein-like I"/>
    <property type="match status" value="1"/>
</dbReference>
<dbReference type="eggNOG" id="COG1609">
    <property type="taxonomic scope" value="Bacteria"/>
</dbReference>
<dbReference type="PROSITE" id="PS50932">
    <property type="entry name" value="HTH_LACI_2"/>
    <property type="match status" value="1"/>
</dbReference>
<evidence type="ECO:0000313" key="6">
    <source>
        <dbReference type="Proteomes" id="UP000002730"/>
    </source>
</evidence>
<dbReference type="Pfam" id="PF00356">
    <property type="entry name" value="LacI"/>
    <property type="match status" value="1"/>
</dbReference>
<evidence type="ECO:0000313" key="5">
    <source>
        <dbReference type="EMBL" id="ADL53715.1"/>
    </source>
</evidence>
<gene>
    <name evidence="5" type="ordered locus">Clocel_4052</name>
</gene>
<feature type="domain" description="HTH lacI-type" evidence="4">
    <location>
        <begin position="5"/>
        <end position="59"/>
    </location>
</feature>
<dbReference type="Gene3D" id="3.40.50.2300">
    <property type="match status" value="2"/>
</dbReference>
<sequence>MKKTVTMSDIAKKLDVSTVTVSKALADKEGVSDEIRSKIKQLANELGYKYNASSKTLKDGQTYNVGIIIAERFIEVGVSFYWELYKKVADELMKLNYYVLFEILKHDDEHQVTVPKMINDNKVDGVIVLGQVSKSYYNMIKSVPVPVVFMDFYENDINQDFVIVDNFYSMYLLTDYLIEMGHRDIGFVGNKKATSSIQDRYLGYLKALIENDIDIDRCTQWYISDRSNDSANVEFELTSALPTAFVCNCDNTAYVLINKLEKLGYKVPEDVSVVGFDNYLTPVANGVRLTTAEMDMRNMAQTAIDILMKRLSKSKSKRGIKQISCKIILGDSVKRLNGKDDF</sequence>
<dbReference type="InterPro" id="IPR046335">
    <property type="entry name" value="LacI/GalR-like_sensor"/>
</dbReference>
<dbReference type="STRING" id="573061.Clocel_4052"/>
<proteinExistence type="predicted"/>
<evidence type="ECO:0000259" key="4">
    <source>
        <dbReference type="PROSITE" id="PS50932"/>
    </source>
</evidence>
<dbReference type="GO" id="GO:0003700">
    <property type="term" value="F:DNA-binding transcription factor activity"/>
    <property type="evidence" value="ECO:0007669"/>
    <property type="project" value="TreeGrafter"/>
</dbReference>
<keyword evidence="3" id="KW-0804">Transcription</keyword>
<dbReference type="PANTHER" id="PTHR30146">
    <property type="entry name" value="LACI-RELATED TRANSCRIPTIONAL REPRESSOR"/>
    <property type="match status" value="1"/>
</dbReference>
<keyword evidence="6" id="KW-1185">Reference proteome</keyword>
<protein>
    <submittedName>
        <fullName evidence="5">Transcriptional regulator, LacI family</fullName>
    </submittedName>
</protein>
<evidence type="ECO:0000256" key="3">
    <source>
        <dbReference type="ARBA" id="ARBA00023163"/>
    </source>
</evidence>
<reference evidence="5 6" key="1">
    <citation type="submission" date="2010-08" db="EMBL/GenBank/DDBJ databases">
        <title>Complete sequence of Clostridium cellulovorans 743B.</title>
        <authorList>
            <consortium name="US DOE Joint Genome Institute"/>
            <person name="Lucas S."/>
            <person name="Copeland A."/>
            <person name="Lapidus A."/>
            <person name="Cheng J.-F."/>
            <person name="Bruce D."/>
            <person name="Goodwin L."/>
            <person name="Pitluck S."/>
            <person name="Chertkov O."/>
            <person name="Detter J.C."/>
            <person name="Han C."/>
            <person name="Tapia R."/>
            <person name="Land M."/>
            <person name="Hauser L."/>
            <person name="Chang Y.-J."/>
            <person name="Jeffries C."/>
            <person name="Kyrpides N."/>
            <person name="Ivanova N."/>
            <person name="Mikhailova N."/>
            <person name="Hemme C.L."/>
            <person name="Woyke T."/>
        </authorList>
    </citation>
    <scope>NUCLEOTIDE SEQUENCE [LARGE SCALE GENOMIC DNA]</scope>
    <source>
        <strain evidence="6">ATCC 35296 / DSM 3052 / OCM 3 / 743B</strain>
    </source>
</reference>
<dbReference type="HOGENOM" id="CLU_037628_6_2_9"/>
<organism evidence="5 6">
    <name type="scientific">Clostridium cellulovorans (strain ATCC 35296 / DSM 3052 / OCM 3 / 743B)</name>
    <dbReference type="NCBI Taxonomy" id="573061"/>
    <lineage>
        <taxon>Bacteria</taxon>
        <taxon>Bacillati</taxon>
        <taxon>Bacillota</taxon>
        <taxon>Clostridia</taxon>
        <taxon>Eubacteriales</taxon>
        <taxon>Clostridiaceae</taxon>
        <taxon>Clostridium</taxon>
    </lineage>
</organism>
<dbReference type="GO" id="GO:0000976">
    <property type="term" value="F:transcription cis-regulatory region binding"/>
    <property type="evidence" value="ECO:0007669"/>
    <property type="project" value="TreeGrafter"/>
</dbReference>
<evidence type="ECO:0000256" key="2">
    <source>
        <dbReference type="ARBA" id="ARBA00023125"/>
    </source>
</evidence>
<name>D9SLS8_CLOC7</name>
<dbReference type="CDD" id="cd19974">
    <property type="entry name" value="PBP1_LacI-like"/>
    <property type="match status" value="1"/>
</dbReference>
<dbReference type="InterPro" id="IPR000843">
    <property type="entry name" value="HTH_LacI"/>
</dbReference>
<keyword evidence="2" id="KW-0238">DNA-binding</keyword>
<dbReference type="CDD" id="cd01392">
    <property type="entry name" value="HTH_LacI"/>
    <property type="match status" value="1"/>
</dbReference>
<keyword evidence="1" id="KW-0805">Transcription regulation</keyword>
<dbReference type="PANTHER" id="PTHR30146:SF109">
    <property type="entry name" value="HTH-TYPE TRANSCRIPTIONAL REGULATOR GALS"/>
    <property type="match status" value="1"/>
</dbReference>
<accession>D9SLS8</accession>
<dbReference type="EMBL" id="CP002160">
    <property type="protein sequence ID" value="ADL53715.1"/>
    <property type="molecule type" value="Genomic_DNA"/>
</dbReference>
<dbReference type="OrthoDB" id="43195at2"/>
<dbReference type="Proteomes" id="UP000002730">
    <property type="component" value="Chromosome"/>
</dbReference>
<dbReference type="Pfam" id="PF13377">
    <property type="entry name" value="Peripla_BP_3"/>
    <property type="match status" value="1"/>
</dbReference>
<dbReference type="InterPro" id="IPR010982">
    <property type="entry name" value="Lambda_DNA-bd_dom_sf"/>
</dbReference>
<dbReference type="RefSeq" id="WP_010074064.1">
    <property type="nucleotide sequence ID" value="NC_014393.1"/>
</dbReference>
<dbReference type="InterPro" id="IPR028082">
    <property type="entry name" value="Peripla_BP_I"/>
</dbReference>
<dbReference type="AlphaFoldDB" id="D9SLS8"/>
<dbReference type="SUPFAM" id="SSF47413">
    <property type="entry name" value="lambda repressor-like DNA-binding domains"/>
    <property type="match status" value="1"/>
</dbReference>